<accession>A0A935K4B6</accession>
<dbReference type="PANTHER" id="PTHR30189">
    <property type="entry name" value="LPS-ASSEMBLY PROTEIN"/>
    <property type="match status" value="1"/>
</dbReference>
<dbReference type="GO" id="GO:0009279">
    <property type="term" value="C:cell outer membrane"/>
    <property type="evidence" value="ECO:0007669"/>
    <property type="project" value="UniProtKB-SubCell"/>
</dbReference>
<evidence type="ECO:0000256" key="1">
    <source>
        <dbReference type="HAMAP-Rule" id="MF_01411"/>
    </source>
</evidence>
<evidence type="ECO:0000313" key="4">
    <source>
        <dbReference type="Proteomes" id="UP000739411"/>
    </source>
</evidence>
<dbReference type="InterPro" id="IPR050218">
    <property type="entry name" value="LptD"/>
</dbReference>
<comment type="similarity">
    <text evidence="1">Belongs to the LptD family.</text>
</comment>
<comment type="caution">
    <text evidence="1">Lacks conserved residue(s) required for the propagation of feature annotation.</text>
</comment>
<keyword evidence="1" id="KW-0998">Cell outer membrane</keyword>
<dbReference type="GO" id="GO:0015920">
    <property type="term" value="P:lipopolysaccharide transport"/>
    <property type="evidence" value="ECO:0007669"/>
    <property type="project" value="InterPro"/>
</dbReference>
<protein>
    <recommendedName>
        <fullName evidence="1">LPS-assembly protein LptD</fullName>
    </recommendedName>
</protein>
<name>A0A935K4B6_9RHOO</name>
<dbReference type="Proteomes" id="UP000739411">
    <property type="component" value="Unassembled WGS sequence"/>
</dbReference>
<dbReference type="Pfam" id="PF04453">
    <property type="entry name" value="LptD"/>
    <property type="match status" value="1"/>
</dbReference>
<comment type="subcellular location">
    <subcellularLocation>
        <location evidence="1">Cell outer membrane</location>
    </subcellularLocation>
</comment>
<dbReference type="GO" id="GO:1990351">
    <property type="term" value="C:transporter complex"/>
    <property type="evidence" value="ECO:0007669"/>
    <property type="project" value="TreeGrafter"/>
</dbReference>
<dbReference type="GO" id="GO:0043165">
    <property type="term" value="P:Gram-negative-bacterium-type cell outer membrane assembly"/>
    <property type="evidence" value="ECO:0007669"/>
    <property type="project" value="UniProtKB-UniRule"/>
</dbReference>
<comment type="caution">
    <text evidence="3">The sequence shown here is derived from an EMBL/GenBank/DDBJ whole genome shotgun (WGS) entry which is preliminary data.</text>
</comment>
<keyword evidence="1" id="KW-0732">Signal</keyword>
<dbReference type="HAMAP" id="MF_01411">
    <property type="entry name" value="LPS_assembly_LptD"/>
    <property type="match status" value="1"/>
</dbReference>
<reference evidence="3 4" key="1">
    <citation type="submission" date="2020-10" db="EMBL/GenBank/DDBJ databases">
        <title>Connecting structure to function with the recovery of over 1000 high-quality activated sludge metagenome-assembled genomes encoding full-length rRNA genes using long-read sequencing.</title>
        <authorList>
            <person name="Singleton C.M."/>
            <person name="Petriglieri F."/>
            <person name="Kristensen J.M."/>
            <person name="Kirkegaard R.H."/>
            <person name="Michaelsen T.Y."/>
            <person name="Andersen M.H."/>
            <person name="Karst S.M."/>
            <person name="Dueholm M.S."/>
            <person name="Nielsen P.H."/>
            <person name="Albertsen M."/>
        </authorList>
    </citation>
    <scope>NUCLEOTIDE SEQUENCE [LARGE SCALE GENOMIC DNA]</scope>
    <source>
        <strain evidence="3">EsbW_18-Q3-R4-48_BATAC.463</strain>
    </source>
</reference>
<feature type="domain" description="LptD C-terminal" evidence="2">
    <location>
        <begin position="386"/>
        <end position="666"/>
    </location>
</feature>
<feature type="signal peptide" evidence="1">
    <location>
        <begin position="1"/>
        <end position="25"/>
    </location>
</feature>
<keyword evidence="1" id="KW-0472">Membrane</keyword>
<comment type="subunit">
    <text evidence="1">Component of the lipopolysaccharide transport and assembly complex. Interacts with LptE and LptA.</text>
</comment>
<dbReference type="AlphaFoldDB" id="A0A935K4B6"/>
<feature type="chain" id="PRO_5038185701" description="LPS-assembly protein LptD" evidence="1">
    <location>
        <begin position="26"/>
        <end position="673"/>
    </location>
</feature>
<evidence type="ECO:0000259" key="2">
    <source>
        <dbReference type="Pfam" id="PF04453"/>
    </source>
</evidence>
<dbReference type="InterPro" id="IPR020889">
    <property type="entry name" value="LipoPS_assembly_LptD"/>
</dbReference>
<proteinExistence type="inferred from homology"/>
<evidence type="ECO:0000313" key="3">
    <source>
        <dbReference type="EMBL" id="MBK7416113.1"/>
    </source>
</evidence>
<sequence length="673" mass="76157" precursor="true">MTGFARRPLALFVCCLFASAQVSHAAENIERALLLSTDHPEKKEPVAPSTAGIDLLALNEIPLKLRTERKFNVLGKKKVTPIVSVGISNPVELKKDDKYPMFVVADNIEGRTDEETVATGEVELRKSGTLMYGDKMTYWPLEDEVEAVGKVRMLQEGMEVDAPYLRIKLAEQIGHADQVDYHMLKEVRSRFYQAIPVVAVAATSNAATSGAPMMSNVPNSYGLPTVGPARRPTEGSGHAERADFEGENQIRLTNATYSTCKPGEVDWYLKGSKIHLDYDEDVGEATHASVWFKDVPIFYSPLASFSLNHERKSGFMHPFFSTSTKNGFDFTIPFYWNIAPNYDAMLYTRHMNDRGFQFGTEAQYKGYNYLGASKLEFMPNDELLNRQRYAYNFQHQHNLGRGVSAVVNWQGVSDDNYWQDMSSRLLQTSAVQLPQQLALNYTPSPWLLTNMQVLRYQTLQTDVANPVARPYFLEPQLNVVGYRPNVLKTDLSMIGQYTRFVNPEKVQGDRAVFYPQVSLPIVHPAFQITPKVGLHMTKYALDNQVSGQPDSLSRTLPVLSLDSTVIFERESKFLDLDYIQTLEPRLYYVKIPYKDQSKIPVFDSGLTDFNFAQIFAENRYSGFDRLNDANQLTAGVTSRFLDANTGVERFKAMIGQRYYFSRKSDIARRNGAQ</sequence>
<dbReference type="EMBL" id="JADJMS010000032">
    <property type="protein sequence ID" value="MBK7416113.1"/>
    <property type="molecule type" value="Genomic_DNA"/>
</dbReference>
<dbReference type="PANTHER" id="PTHR30189:SF1">
    <property type="entry name" value="LPS-ASSEMBLY PROTEIN LPTD"/>
    <property type="match status" value="1"/>
</dbReference>
<organism evidence="3 4">
    <name type="scientific">Candidatus Dechloromonas phosphorivorans</name>
    <dbReference type="NCBI Taxonomy" id="2899244"/>
    <lineage>
        <taxon>Bacteria</taxon>
        <taxon>Pseudomonadati</taxon>
        <taxon>Pseudomonadota</taxon>
        <taxon>Betaproteobacteria</taxon>
        <taxon>Rhodocyclales</taxon>
        <taxon>Azonexaceae</taxon>
        <taxon>Dechloromonas</taxon>
    </lineage>
</organism>
<dbReference type="InterPro" id="IPR007543">
    <property type="entry name" value="LptD_C"/>
</dbReference>
<gene>
    <name evidence="1" type="primary">lptD</name>
    <name evidence="3" type="ORF">IPJ38_14395</name>
</gene>
<comment type="function">
    <text evidence="1">Together with LptE, is involved in the assembly of lipopolysaccharide (LPS) at the surface of the outer membrane.</text>
</comment>